<dbReference type="PROSITE" id="PS51186">
    <property type="entry name" value="GNAT"/>
    <property type="match status" value="1"/>
</dbReference>
<feature type="domain" description="N-acetyltransferase" evidence="3">
    <location>
        <begin position="5"/>
        <end position="162"/>
    </location>
</feature>
<organism evidence="4">
    <name type="scientific">candidate division WOR-3 bacterium</name>
    <dbReference type="NCBI Taxonomy" id="2052148"/>
    <lineage>
        <taxon>Bacteria</taxon>
        <taxon>Bacteria division WOR-3</taxon>
    </lineage>
</organism>
<evidence type="ECO:0000259" key="3">
    <source>
        <dbReference type="PROSITE" id="PS51186"/>
    </source>
</evidence>
<dbReference type="Pfam" id="PF00583">
    <property type="entry name" value="Acetyltransf_1"/>
    <property type="match status" value="1"/>
</dbReference>
<dbReference type="SUPFAM" id="SSF55729">
    <property type="entry name" value="Acyl-CoA N-acyltransferases (Nat)"/>
    <property type="match status" value="1"/>
</dbReference>
<proteinExistence type="predicted"/>
<evidence type="ECO:0000256" key="1">
    <source>
        <dbReference type="ARBA" id="ARBA00022679"/>
    </source>
</evidence>
<dbReference type="PANTHER" id="PTHR43877">
    <property type="entry name" value="AMINOALKYLPHOSPHONATE N-ACETYLTRANSFERASE-RELATED-RELATED"/>
    <property type="match status" value="1"/>
</dbReference>
<keyword evidence="1 4" id="KW-0808">Transferase</keyword>
<protein>
    <submittedName>
        <fullName evidence="4">GNAT family N-acetyltransferase</fullName>
    </submittedName>
</protein>
<keyword evidence="2" id="KW-0012">Acyltransferase</keyword>
<dbReference type="GO" id="GO:0016747">
    <property type="term" value="F:acyltransferase activity, transferring groups other than amino-acyl groups"/>
    <property type="evidence" value="ECO:0007669"/>
    <property type="project" value="InterPro"/>
</dbReference>
<evidence type="ECO:0000313" key="4">
    <source>
        <dbReference type="EMBL" id="HGK27937.1"/>
    </source>
</evidence>
<dbReference type="AlphaFoldDB" id="A0A7C4GDC7"/>
<dbReference type="InterPro" id="IPR050832">
    <property type="entry name" value="Bact_Acetyltransf"/>
</dbReference>
<evidence type="ECO:0000256" key="2">
    <source>
        <dbReference type="ARBA" id="ARBA00023315"/>
    </source>
</evidence>
<accession>A0A7C4GDC7</accession>
<reference evidence="4" key="1">
    <citation type="journal article" date="2020" name="mSystems">
        <title>Genome- and Community-Level Interaction Insights into Carbon Utilization and Element Cycling Functions of Hydrothermarchaeota in Hydrothermal Sediment.</title>
        <authorList>
            <person name="Zhou Z."/>
            <person name="Liu Y."/>
            <person name="Xu W."/>
            <person name="Pan J."/>
            <person name="Luo Z.H."/>
            <person name="Li M."/>
        </authorList>
    </citation>
    <scope>NUCLEOTIDE SEQUENCE [LARGE SCALE GENOMIC DNA]</scope>
    <source>
        <strain evidence="4">SpSt-488</strain>
    </source>
</reference>
<dbReference type="CDD" id="cd04301">
    <property type="entry name" value="NAT_SF"/>
    <property type="match status" value="1"/>
</dbReference>
<name>A0A7C4GDC7_UNCW3</name>
<sequence>MVPGLFIRRATMADFPAILELAEHLDAPHRAALPERFQRPEGEIRRRDRTERLMADPDTFLAVAELEGRIVAIINAGIELMPDYPQKRPLKSVKVRGIVVLPEFRRRGIATALMETLTAWARAKQADEIQLSVYDFNQPAFAFFARLGFAPLSHRLARRLAD</sequence>
<dbReference type="InterPro" id="IPR016181">
    <property type="entry name" value="Acyl_CoA_acyltransferase"/>
</dbReference>
<dbReference type="EMBL" id="DSUT01000060">
    <property type="protein sequence ID" value="HGK27937.1"/>
    <property type="molecule type" value="Genomic_DNA"/>
</dbReference>
<dbReference type="InterPro" id="IPR000182">
    <property type="entry name" value="GNAT_dom"/>
</dbReference>
<comment type="caution">
    <text evidence="4">The sequence shown here is derived from an EMBL/GenBank/DDBJ whole genome shotgun (WGS) entry which is preliminary data.</text>
</comment>
<gene>
    <name evidence="4" type="ORF">ENS41_03190</name>
</gene>
<dbReference type="Gene3D" id="3.40.630.30">
    <property type="match status" value="1"/>
</dbReference>